<evidence type="ECO:0000313" key="8">
    <source>
        <dbReference type="Proteomes" id="UP000836402"/>
    </source>
</evidence>
<keyword evidence="8" id="KW-1185">Reference proteome</keyword>
<keyword evidence="3" id="KW-0732">Signal</keyword>
<dbReference type="EMBL" id="CAJHJG010001809">
    <property type="protein sequence ID" value="CAD6915024.1"/>
    <property type="molecule type" value="Genomic_DNA"/>
</dbReference>
<dbReference type="Pfam" id="PF00264">
    <property type="entry name" value="Tyrosinase"/>
    <property type="match status" value="1"/>
</dbReference>
<reference evidence="6" key="1">
    <citation type="submission" date="2016-04" db="EMBL/GenBank/DDBJ databases">
        <authorList>
            <person name="Nguyen H.D."/>
            <person name="Kesanakurti P."/>
            <person name="Cullis J."/>
            <person name="Levesque C.A."/>
            <person name="Hambleton S."/>
        </authorList>
    </citation>
    <scope>NUCLEOTIDE SEQUENCE</scope>
    <source>
        <strain evidence="6">DAOMC 238032</strain>
    </source>
</reference>
<feature type="chain" id="PRO_5044550271" description="Tyrosinase copper-binding domain-containing protein" evidence="3">
    <location>
        <begin position="23"/>
        <end position="412"/>
    </location>
</feature>
<dbReference type="GO" id="GO:0046872">
    <property type="term" value="F:metal ion binding"/>
    <property type="evidence" value="ECO:0007669"/>
    <property type="project" value="UniProtKB-KW"/>
</dbReference>
<dbReference type="InterPro" id="IPR008922">
    <property type="entry name" value="Di-copper_centre_dom_sf"/>
</dbReference>
<dbReference type="PANTHER" id="PTHR11474">
    <property type="entry name" value="TYROSINASE FAMILY MEMBER"/>
    <property type="match status" value="1"/>
</dbReference>
<dbReference type="Proteomes" id="UP000836402">
    <property type="component" value="Unassembled WGS sequence"/>
</dbReference>
<sequence>MNLRSACLYAFLLSLLASLNLADSGPHKHSYIDPTYHAELLDSRSVHPALNVTKSIHYVDILNKYIASKGQGEDHCPILWPRAEWRTLTDDQRQKWIDATWCLATRPSMLAGTETNMDGRKTSLLDDFTLLHIRLFYKTHYVSTFLPWHRWYLHARDMAMRDCGFEGPFPYWDWSVDADAGEIQTSPVLSNAFGVSGNGSHPDGTVTTGPFAYFPGSYRNVNEKNESSTEYSPAYLHRAFGVNEAAYPQFPTFHKADNSSAVRRVLSLGGFQSNNFSEFATALEGMRRNFEVVNPGLHGGVHRAIGGTMMHSHSSNDPVFFLHHANLDRLWWLWQNGDTTGHGLPSRSVNTSDLNSRFWAFSGHTVQYDLDPTGGPEASLFDVQTLEGLYLPSIETYKLMDTTRPPLCYKYT</sequence>
<keyword evidence="2" id="KW-0186">Copper</keyword>
<evidence type="ECO:0000256" key="2">
    <source>
        <dbReference type="ARBA" id="ARBA00023008"/>
    </source>
</evidence>
<evidence type="ECO:0000256" key="3">
    <source>
        <dbReference type="SAM" id="SignalP"/>
    </source>
</evidence>
<evidence type="ECO:0000313" key="7">
    <source>
        <dbReference type="Proteomes" id="UP000077671"/>
    </source>
</evidence>
<dbReference type="InterPro" id="IPR050316">
    <property type="entry name" value="Tyrosinase/Hemocyanin"/>
</dbReference>
<evidence type="ECO:0000256" key="1">
    <source>
        <dbReference type="ARBA" id="ARBA00022723"/>
    </source>
</evidence>
<evidence type="ECO:0000313" key="5">
    <source>
        <dbReference type="EMBL" id="CAD6915024.1"/>
    </source>
</evidence>
<reference evidence="6" key="2">
    <citation type="journal article" date="2019" name="IMA Fungus">
        <title>Genome sequencing and comparison of five Tilletia species to identify candidate genes for the detection of regulated species infecting wheat.</title>
        <authorList>
            <person name="Nguyen H.D.T."/>
            <person name="Sultana T."/>
            <person name="Kesanakurti P."/>
            <person name="Hambleton S."/>
        </authorList>
    </citation>
    <scope>NUCLEOTIDE SEQUENCE</scope>
    <source>
        <strain evidence="6">DAOMC 238032</strain>
    </source>
</reference>
<organism evidence="6 7">
    <name type="scientific">Tilletia caries</name>
    <name type="common">wheat bunt fungus</name>
    <dbReference type="NCBI Taxonomy" id="13290"/>
    <lineage>
        <taxon>Eukaryota</taxon>
        <taxon>Fungi</taxon>
        <taxon>Dikarya</taxon>
        <taxon>Basidiomycota</taxon>
        <taxon>Ustilaginomycotina</taxon>
        <taxon>Exobasidiomycetes</taxon>
        <taxon>Tilletiales</taxon>
        <taxon>Tilletiaceae</taxon>
        <taxon>Tilletia</taxon>
    </lineage>
</organism>
<feature type="domain" description="Tyrosinase copper-binding" evidence="4">
    <location>
        <begin position="317"/>
        <end position="328"/>
    </location>
</feature>
<dbReference type="Gene3D" id="1.10.1280.10">
    <property type="entry name" value="Di-copper center containing domain from catechol oxidase"/>
    <property type="match status" value="1"/>
</dbReference>
<name>A0A177V9R6_9BASI</name>
<feature type="signal peptide" evidence="3">
    <location>
        <begin position="1"/>
        <end position="22"/>
    </location>
</feature>
<proteinExistence type="predicted"/>
<gene>
    <name evidence="6" type="ORF">A4X03_0g3666</name>
    <name evidence="5" type="ORF">JKIAZH3_G1512</name>
</gene>
<dbReference type="PRINTS" id="PR00092">
    <property type="entry name" value="TYROSINASE"/>
</dbReference>
<dbReference type="PANTHER" id="PTHR11474:SF126">
    <property type="entry name" value="TYROSINASE-LIKE PROTEIN TYR-1-RELATED"/>
    <property type="match status" value="1"/>
</dbReference>
<dbReference type="Proteomes" id="UP000077671">
    <property type="component" value="Unassembled WGS sequence"/>
</dbReference>
<evidence type="ECO:0000313" key="6">
    <source>
        <dbReference type="EMBL" id="KAE8260900.1"/>
    </source>
</evidence>
<dbReference type="GO" id="GO:0016491">
    <property type="term" value="F:oxidoreductase activity"/>
    <property type="evidence" value="ECO:0007669"/>
    <property type="project" value="InterPro"/>
</dbReference>
<dbReference type="SUPFAM" id="SSF48056">
    <property type="entry name" value="Di-copper centre-containing domain"/>
    <property type="match status" value="1"/>
</dbReference>
<reference evidence="5" key="3">
    <citation type="submission" date="2020-10" db="EMBL/GenBank/DDBJ databases">
        <authorList>
            <person name="Sedaghatjoo S."/>
        </authorList>
    </citation>
    <scope>NUCLEOTIDE SEQUENCE</scope>
    <source>
        <strain evidence="5">AZH3</strain>
    </source>
</reference>
<dbReference type="InterPro" id="IPR002227">
    <property type="entry name" value="Tyrosinase_Cu-bd"/>
</dbReference>
<keyword evidence="1" id="KW-0479">Metal-binding</keyword>
<dbReference type="PROSITE" id="PS00498">
    <property type="entry name" value="TYROSINASE_2"/>
    <property type="match status" value="1"/>
</dbReference>
<dbReference type="AlphaFoldDB" id="A0A177V9R6"/>
<comment type="caution">
    <text evidence="6">The sequence shown here is derived from an EMBL/GenBank/DDBJ whole genome shotgun (WGS) entry which is preliminary data.</text>
</comment>
<dbReference type="EMBL" id="LWDD02000439">
    <property type="protein sequence ID" value="KAE8260900.1"/>
    <property type="molecule type" value="Genomic_DNA"/>
</dbReference>
<accession>A0A177V9R6</accession>
<protein>
    <recommendedName>
        <fullName evidence="4">Tyrosinase copper-binding domain-containing protein</fullName>
    </recommendedName>
</protein>
<evidence type="ECO:0000259" key="4">
    <source>
        <dbReference type="PROSITE" id="PS00498"/>
    </source>
</evidence>